<dbReference type="SMART" id="SM00267">
    <property type="entry name" value="GGDEF"/>
    <property type="match status" value="1"/>
</dbReference>
<dbReference type="SUPFAM" id="SSF55073">
    <property type="entry name" value="Nucleotide cyclase"/>
    <property type="match status" value="1"/>
</dbReference>
<comment type="catalytic activity">
    <reaction evidence="3">
        <text>2 GTP = 3',3'-c-di-GMP + 2 diphosphate</text>
        <dbReference type="Rhea" id="RHEA:24898"/>
        <dbReference type="ChEBI" id="CHEBI:33019"/>
        <dbReference type="ChEBI" id="CHEBI:37565"/>
        <dbReference type="ChEBI" id="CHEBI:58805"/>
        <dbReference type="EC" id="2.7.7.65"/>
    </reaction>
</comment>
<proteinExistence type="predicted"/>
<dbReference type="InterPro" id="IPR050469">
    <property type="entry name" value="Diguanylate_Cyclase"/>
</dbReference>
<dbReference type="InterPro" id="IPR043128">
    <property type="entry name" value="Rev_trsase/Diguanyl_cyclase"/>
</dbReference>
<gene>
    <name evidence="7" type="ORF">L0Y14_08285</name>
</gene>
<dbReference type="Proteomes" id="UP001056649">
    <property type="component" value="Chromosome"/>
</dbReference>
<dbReference type="InterPro" id="IPR029016">
    <property type="entry name" value="GAF-like_dom_sf"/>
</dbReference>
<feature type="transmembrane region" description="Helical" evidence="4">
    <location>
        <begin position="12"/>
        <end position="34"/>
    </location>
</feature>
<dbReference type="NCBIfam" id="TIGR00254">
    <property type="entry name" value="GGDEF"/>
    <property type="match status" value="1"/>
</dbReference>
<keyword evidence="8" id="KW-1185">Reference proteome</keyword>
<dbReference type="Pfam" id="PF00990">
    <property type="entry name" value="GGDEF"/>
    <property type="match status" value="1"/>
</dbReference>
<evidence type="ECO:0000259" key="5">
    <source>
        <dbReference type="PROSITE" id="PS50885"/>
    </source>
</evidence>
<keyword evidence="4" id="KW-0472">Membrane</keyword>
<evidence type="ECO:0000256" key="3">
    <source>
        <dbReference type="ARBA" id="ARBA00034247"/>
    </source>
</evidence>
<dbReference type="InterPro" id="IPR029787">
    <property type="entry name" value="Nucleotide_cyclase"/>
</dbReference>
<evidence type="ECO:0000313" key="8">
    <source>
        <dbReference type="Proteomes" id="UP001056649"/>
    </source>
</evidence>
<name>A0A9J6ZTU5_9GAMM</name>
<dbReference type="Gene3D" id="3.30.450.40">
    <property type="match status" value="1"/>
</dbReference>
<dbReference type="FunFam" id="3.30.70.270:FF:000001">
    <property type="entry name" value="Diguanylate cyclase domain protein"/>
    <property type="match status" value="1"/>
</dbReference>
<dbReference type="RefSeq" id="WP_006475554.1">
    <property type="nucleotide sequence ID" value="NZ_CP090569.1"/>
</dbReference>
<feature type="transmembrane region" description="Helical" evidence="4">
    <location>
        <begin position="46"/>
        <end position="69"/>
    </location>
</feature>
<dbReference type="AlphaFoldDB" id="A0A9J6ZTU5"/>
<sequence length="457" mass="50207">MPRLTKKVFADLAIWMLGFGIVVGIIFPFLLLMLEFPEAEVIRPGFFAITLAAGVLLAMVNYLLVYGVVQPRLNLLVEHMQSTEGMIHNATRQQSWGHCDAKSCFVPQDSDDEIGATAAAFNQLVAELMRSRKLDNAASEFSHALSSKLDLDELNQHALDLLIEHTEAAAGAVFVEMQGELQVAANRGLERVESIAQSNHLLNALNSGEIRQLDLPKEVMVEGVLTSFRPSQILLIPVSFKQQSQGVVVLATGTAFPRDALWLLGLVRQGYGLALNNALTHSQLQHIAAIDPLTDVYNRRFGLARLHEEFGRSRRSGSPFGLCIFDIDHFKSVNDTYGHLSGDKVLAGVAEQAREALRSEDILIRYGGEEFLMVLPGAATSQVAEVGERIRKRIEEMRVENNGTSLSVTVSVGCSAYPDDQVEDEQTLIGHADEALYQAKAGGRNRVVRYRPATSSE</sequence>
<dbReference type="KEGG" id="eps:L0Y14_08285"/>
<evidence type="ECO:0000256" key="4">
    <source>
        <dbReference type="SAM" id="Phobius"/>
    </source>
</evidence>
<dbReference type="PROSITE" id="PS50887">
    <property type="entry name" value="GGDEF"/>
    <property type="match status" value="1"/>
</dbReference>
<dbReference type="PANTHER" id="PTHR45138:SF9">
    <property type="entry name" value="DIGUANYLATE CYCLASE DGCM-RELATED"/>
    <property type="match status" value="1"/>
</dbReference>
<keyword evidence="4" id="KW-0812">Transmembrane</keyword>
<dbReference type="InterPro" id="IPR003660">
    <property type="entry name" value="HAMP_dom"/>
</dbReference>
<organism evidence="7 8">
    <name type="scientific">Candidatus Endoriftia persephonae</name>
    <dbReference type="NCBI Taxonomy" id="393765"/>
    <lineage>
        <taxon>Bacteria</taxon>
        <taxon>Pseudomonadati</taxon>
        <taxon>Pseudomonadota</taxon>
        <taxon>Gammaproteobacteria</taxon>
        <taxon>Chromatiales</taxon>
        <taxon>Sedimenticolaceae</taxon>
        <taxon>Candidatus Endoriftia</taxon>
    </lineage>
</organism>
<dbReference type="CDD" id="cd06225">
    <property type="entry name" value="HAMP"/>
    <property type="match status" value="1"/>
</dbReference>
<evidence type="ECO:0000259" key="6">
    <source>
        <dbReference type="PROSITE" id="PS50887"/>
    </source>
</evidence>
<comment type="cofactor">
    <cofactor evidence="1">
        <name>Mg(2+)</name>
        <dbReference type="ChEBI" id="CHEBI:18420"/>
    </cofactor>
</comment>
<dbReference type="EC" id="2.7.7.65" evidence="2"/>
<feature type="domain" description="GGDEF" evidence="6">
    <location>
        <begin position="318"/>
        <end position="452"/>
    </location>
</feature>
<evidence type="ECO:0000256" key="1">
    <source>
        <dbReference type="ARBA" id="ARBA00001946"/>
    </source>
</evidence>
<dbReference type="GO" id="GO:0016020">
    <property type="term" value="C:membrane"/>
    <property type="evidence" value="ECO:0007669"/>
    <property type="project" value="InterPro"/>
</dbReference>
<reference evidence="7" key="1">
    <citation type="journal article" date="2022" name="Mol. Ecol. Resour.">
        <title>The complete and closed genome of the facultative generalist Candidatus Endoriftia persephone from deep-sea hydrothermal vents.</title>
        <authorList>
            <person name="de Oliveira A.L."/>
            <person name="Srivastava A."/>
            <person name="Espada-Hinojosa S."/>
            <person name="Bright M."/>
        </authorList>
    </citation>
    <scope>NUCLEOTIDE SEQUENCE</scope>
    <source>
        <strain evidence="7">Tica-EPR-9o50.N</strain>
    </source>
</reference>
<accession>A0A9J6ZTU5</accession>
<feature type="domain" description="HAMP" evidence="5">
    <location>
        <begin position="106"/>
        <end position="133"/>
    </location>
</feature>
<dbReference type="GO" id="GO:0052621">
    <property type="term" value="F:diguanylate cyclase activity"/>
    <property type="evidence" value="ECO:0007669"/>
    <property type="project" value="UniProtKB-EC"/>
</dbReference>
<dbReference type="SUPFAM" id="SSF55781">
    <property type="entry name" value="GAF domain-like"/>
    <property type="match status" value="1"/>
</dbReference>
<dbReference type="CDD" id="cd01949">
    <property type="entry name" value="GGDEF"/>
    <property type="match status" value="1"/>
</dbReference>
<dbReference type="Gene3D" id="3.30.70.270">
    <property type="match status" value="1"/>
</dbReference>
<protein>
    <recommendedName>
        <fullName evidence="2">diguanylate cyclase</fullName>
        <ecNumber evidence="2">2.7.7.65</ecNumber>
    </recommendedName>
</protein>
<keyword evidence="4" id="KW-1133">Transmembrane helix</keyword>
<evidence type="ECO:0000256" key="2">
    <source>
        <dbReference type="ARBA" id="ARBA00012528"/>
    </source>
</evidence>
<dbReference type="EMBL" id="CP090569">
    <property type="protein sequence ID" value="USF86152.1"/>
    <property type="molecule type" value="Genomic_DNA"/>
</dbReference>
<dbReference type="PANTHER" id="PTHR45138">
    <property type="entry name" value="REGULATORY COMPONENTS OF SENSORY TRANSDUCTION SYSTEM"/>
    <property type="match status" value="1"/>
</dbReference>
<dbReference type="InterPro" id="IPR000160">
    <property type="entry name" value="GGDEF_dom"/>
</dbReference>
<dbReference type="PROSITE" id="PS50885">
    <property type="entry name" value="HAMP"/>
    <property type="match status" value="1"/>
</dbReference>
<dbReference type="GO" id="GO:0007165">
    <property type="term" value="P:signal transduction"/>
    <property type="evidence" value="ECO:0007669"/>
    <property type="project" value="InterPro"/>
</dbReference>
<evidence type="ECO:0000313" key="7">
    <source>
        <dbReference type="EMBL" id="USF86152.1"/>
    </source>
</evidence>